<dbReference type="GO" id="GO:0008270">
    <property type="term" value="F:zinc ion binding"/>
    <property type="evidence" value="ECO:0007669"/>
    <property type="project" value="UniProtKB-KW"/>
</dbReference>
<keyword evidence="11" id="KW-0539">Nucleus</keyword>
<dbReference type="GO" id="GO:0006355">
    <property type="term" value="P:regulation of DNA-templated transcription"/>
    <property type="evidence" value="ECO:0007669"/>
    <property type="project" value="InterPro"/>
</dbReference>
<dbReference type="SUPFAM" id="SSF109640">
    <property type="entry name" value="KRAB domain (Kruppel-associated box)"/>
    <property type="match status" value="1"/>
</dbReference>
<keyword evidence="5" id="KW-0677">Repeat</keyword>
<organism evidence="15 16">
    <name type="scientific">Eublepharis macularius</name>
    <name type="common">Leopard gecko</name>
    <name type="synonym">Cyrtodactylus macularius</name>
    <dbReference type="NCBI Taxonomy" id="481883"/>
    <lineage>
        <taxon>Eukaryota</taxon>
        <taxon>Metazoa</taxon>
        <taxon>Chordata</taxon>
        <taxon>Craniata</taxon>
        <taxon>Vertebrata</taxon>
        <taxon>Euteleostomi</taxon>
        <taxon>Lepidosauria</taxon>
        <taxon>Squamata</taxon>
        <taxon>Bifurcata</taxon>
        <taxon>Gekkota</taxon>
        <taxon>Eublepharidae</taxon>
        <taxon>Eublepharinae</taxon>
        <taxon>Eublepharis</taxon>
    </lineage>
</organism>
<feature type="domain" description="C2H2-type" evidence="13">
    <location>
        <begin position="169"/>
        <end position="195"/>
    </location>
</feature>
<dbReference type="FunFam" id="3.30.160.60:FF:000540">
    <property type="entry name" value="zinc finger protein 263 isoform X1"/>
    <property type="match status" value="1"/>
</dbReference>
<dbReference type="KEGG" id="emc:129327811"/>
<evidence type="ECO:0000256" key="5">
    <source>
        <dbReference type="ARBA" id="ARBA00022737"/>
    </source>
</evidence>
<dbReference type="InterPro" id="IPR036236">
    <property type="entry name" value="Znf_C2H2_sf"/>
</dbReference>
<dbReference type="PANTHER" id="PTHR23234:SF10">
    <property type="entry name" value="RIKEN CDNA 6720489N17 GENE-RELATED"/>
    <property type="match status" value="1"/>
</dbReference>
<evidence type="ECO:0000313" key="16">
    <source>
        <dbReference type="RefSeq" id="XP_054832541.1"/>
    </source>
</evidence>
<comment type="subcellular location">
    <subcellularLocation>
        <location evidence="1">Nucleus</location>
    </subcellularLocation>
</comment>
<evidence type="ECO:0000256" key="6">
    <source>
        <dbReference type="ARBA" id="ARBA00022771"/>
    </source>
</evidence>
<dbReference type="RefSeq" id="XP_054832541.1">
    <property type="nucleotide sequence ID" value="XM_054976566.1"/>
</dbReference>
<evidence type="ECO:0000256" key="11">
    <source>
        <dbReference type="ARBA" id="ARBA00023242"/>
    </source>
</evidence>
<dbReference type="PROSITE" id="PS00028">
    <property type="entry name" value="ZINC_FINGER_C2H2_1"/>
    <property type="match status" value="1"/>
</dbReference>
<feature type="domain" description="C2H2-type" evidence="13">
    <location>
        <begin position="271"/>
        <end position="292"/>
    </location>
</feature>
<dbReference type="CDD" id="cd07765">
    <property type="entry name" value="KRAB_A-box"/>
    <property type="match status" value="1"/>
</dbReference>
<evidence type="ECO:0000259" key="13">
    <source>
        <dbReference type="PROSITE" id="PS50157"/>
    </source>
</evidence>
<dbReference type="SMART" id="SM00349">
    <property type="entry name" value="KRAB"/>
    <property type="match status" value="1"/>
</dbReference>
<gene>
    <name evidence="16" type="primary">LOC129327811</name>
</gene>
<dbReference type="Proteomes" id="UP001190640">
    <property type="component" value="Chromosome 4"/>
</dbReference>
<keyword evidence="4" id="KW-0479">Metal-binding</keyword>
<dbReference type="GO" id="GO:0005634">
    <property type="term" value="C:nucleus"/>
    <property type="evidence" value="ECO:0007669"/>
    <property type="project" value="UniProtKB-SubCell"/>
</dbReference>
<protein>
    <submittedName>
        <fullName evidence="16">Zinc finger protein 583-like</fullName>
    </submittedName>
</protein>
<feature type="domain" description="KRAB" evidence="14">
    <location>
        <begin position="28"/>
        <end position="102"/>
    </location>
</feature>
<evidence type="ECO:0000259" key="14">
    <source>
        <dbReference type="PROSITE" id="PS50805"/>
    </source>
</evidence>
<keyword evidence="9" id="KW-0238">DNA-binding</keyword>
<dbReference type="FunFam" id="3.30.160.60:FF:001997">
    <property type="entry name" value="Uncharacterized protein"/>
    <property type="match status" value="1"/>
</dbReference>
<keyword evidence="3" id="KW-0597">Phosphoprotein</keyword>
<evidence type="ECO:0000256" key="9">
    <source>
        <dbReference type="ARBA" id="ARBA00023125"/>
    </source>
</evidence>
<dbReference type="GO" id="GO:0003677">
    <property type="term" value="F:DNA binding"/>
    <property type="evidence" value="ECO:0007669"/>
    <property type="project" value="UniProtKB-KW"/>
</dbReference>
<dbReference type="AlphaFoldDB" id="A0AA97J7Y0"/>
<dbReference type="GeneID" id="129327811"/>
<name>A0AA97J7Y0_EUBMA</name>
<evidence type="ECO:0000256" key="10">
    <source>
        <dbReference type="ARBA" id="ARBA00023163"/>
    </source>
</evidence>
<comment type="similarity">
    <text evidence="2">Belongs to the krueppel C2H2-type zinc-finger protein family.</text>
</comment>
<dbReference type="Gene3D" id="3.30.160.60">
    <property type="entry name" value="Classic Zinc Finger"/>
    <property type="match status" value="4"/>
</dbReference>
<dbReference type="Pfam" id="PF01352">
    <property type="entry name" value="KRAB"/>
    <property type="match status" value="1"/>
</dbReference>
<evidence type="ECO:0000256" key="4">
    <source>
        <dbReference type="ARBA" id="ARBA00022723"/>
    </source>
</evidence>
<dbReference type="PROSITE" id="PS50805">
    <property type="entry name" value="KRAB"/>
    <property type="match status" value="1"/>
</dbReference>
<sequence length="292" mass="34458">MELSGASWLPRMEGDFGFLRSAGKTSAVSFEEVAVFFTEEEWALLSPGQRQLYWEVMRDNYETVASLDVSEIAIEKEPERVIVERDEDLQTEVKSGVQVIPNREWRSKRKAKQRKEFVAHQSRKMLDVKAQDEIQKKKRRLKGPVLVKKLICKLRVKNYEKFTTCWKTYKCLECGKTFQNSKLAKHQRMHRGEKSYKCLDDLNSHQKVHTGERSYECFEFWNSFFQNKNLTSYQKVDTGEMRYKCLECEKSFFDYNSLSSHQKFHTGEWPYNCLECGKSFSNNSSLTIHQRA</sequence>
<reference evidence="16" key="1">
    <citation type="submission" date="2025-08" db="UniProtKB">
        <authorList>
            <consortium name="RefSeq"/>
        </authorList>
    </citation>
    <scope>IDENTIFICATION</scope>
    <source>
        <tissue evidence="16">Blood</tissue>
    </source>
</reference>
<dbReference type="InterPro" id="IPR036051">
    <property type="entry name" value="KRAB_dom_sf"/>
</dbReference>
<keyword evidence="10" id="KW-0804">Transcription</keyword>
<keyword evidence="7" id="KW-0862">Zinc</keyword>
<keyword evidence="15" id="KW-1185">Reference proteome</keyword>
<dbReference type="FunFam" id="3.30.160.60:FF:000052">
    <property type="entry name" value="zinc finger protein 546 isoform X1"/>
    <property type="match status" value="1"/>
</dbReference>
<proteinExistence type="inferred from homology"/>
<evidence type="ECO:0000313" key="15">
    <source>
        <dbReference type="Proteomes" id="UP001190640"/>
    </source>
</evidence>
<dbReference type="Pfam" id="PF00096">
    <property type="entry name" value="zf-C2H2"/>
    <property type="match status" value="3"/>
</dbReference>
<evidence type="ECO:0000256" key="1">
    <source>
        <dbReference type="ARBA" id="ARBA00004123"/>
    </source>
</evidence>
<accession>A0AA97J7Y0</accession>
<keyword evidence="6 12" id="KW-0863">Zinc-finger</keyword>
<dbReference type="InterPro" id="IPR013087">
    <property type="entry name" value="Znf_C2H2_type"/>
</dbReference>
<dbReference type="PANTHER" id="PTHR23234">
    <property type="entry name" value="ZNF44 PROTEIN"/>
    <property type="match status" value="1"/>
</dbReference>
<dbReference type="InterPro" id="IPR001909">
    <property type="entry name" value="KRAB"/>
</dbReference>
<evidence type="ECO:0000256" key="12">
    <source>
        <dbReference type="PROSITE-ProRule" id="PRU00042"/>
    </source>
</evidence>
<evidence type="ECO:0000256" key="7">
    <source>
        <dbReference type="ARBA" id="ARBA00022833"/>
    </source>
</evidence>
<evidence type="ECO:0000256" key="2">
    <source>
        <dbReference type="ARBA" id="ARBA00006991"/>
    </source>
</evidence>
<dbReference type="Gene3D" id="6.10.140.140">
    <property type="match status" value="1"/>
</dbReference>
<dbReference type="SMART" id="SM00355">
    <property type="entry name" value="ZnF_C2H2"/>
    <property type="match status" value="3"/>
</dbReference>
<evidence type="ECO:0000256" key="3">
    <source>
        <dbReference type="ARBA" id="ARBA00022553"/>
    </source>
</evidence>
<dbReference type="SUPFAM" id="SSF57667">
    <property type="entry name" value="beta-beta-alpha zinc fingers"/>
    <property type="match status" value="3"/>
</dbReference>
<keyword evidence="8" id="KW-0805">Transcription regulation</keyword>
<dbReference type="PROSITE" id="PS50157">
    <property type="entry name" value="ZINC_FINGER_C2H2_2"/>
    <property type="match status" value="3"/>
</dbReference>
<dbReference type="InterPro" id="IPR050758">
    <property type="entry name" value="Znf_C2H2-type"/>
</dbReference>
<feature type="domain" description="C2H2-type" evidence="13">
    <location>
        <begin position="243"/>
        <end position="270"/>
    </location>
</feature>
<evidence type="ECO:0000256" key="8">
    <source>
        <dbReference type="ARBA" id="ARBA00023015"/>
    </source>
</evidence>
<dbReference type="FunFam" id="3.30.160.60:FF:002343">
    <property type="entry name" value="Zinc finger protein 33A"/>
    <property type="match status" value="1"/>
</dbReference>